<comment type="caution">
    <text evidence="1">The sequence shown here is derived from an EMBL/GenBank/DDBJ whole genome shotgun (WGS) entry which is preliminary data.</text>
</comment>
<proteinExistence type="predicted"/>
<reference evidence="1 2" key="1">
    <citation type="journal article" date="2022" name="Hortic Res">
        <title>A haplotype resolved chromosomal level avocado genome allows analysis of novel avocado genes.</title>
        <authorList>
            <person name="Nath O."/>
            <person name="Fletcher S.J."/>
            <person name="Hayward A."/>
            <person name="Shaw L.M."/>
            <person name="Masouleh A.K."/>
            <person name="Furtado A."/>
            <person name="Henry R.J."/>
            <person name="Mitter N."/>
        </authorList>
    </citation>
    <scope>NUCLEOTIDE SEQUENCE [LARGE SCALE GENOMIC DNA]</scope>
    <source>
        <strain evidence="2">cv. Hass</strain>
    </source>
</reference>
<dbReference type="Proteomes" id="UP001234297">
    <property type="component" value="Chromosome 3"/>
</dbReference>
<gene>
    <name evidence="1" type="ORF">MRB53_012785</name>
</gene>
<sequence length="136" mass="14845">MPTLRSLAEVGVNNMIYTTHQYNHHMLTLKALGTEVGVSNSDIHDPPVQPSHADSQMPSSPSTATYIFSKIHTQELSFTCELGVDLVLIGNAPLIASLDSPYAHASTFRSFRLGFSIVLDFSWVESLPSSSGKKRP</sequence>
<evidence type="ECO:0000313" key="2">
    <source>
        <dbReference type="Proteomes" id="UP001234297"/>
    </source>
</evidence>
<evidence type="ECO:0000313" key="1">
    <source>
        <dbReference type="EMBL" id="KAJ8638518.1"/>
    </source>
</evidence>
<name>A0ACC2LZ85_PERAE</name>
<keyword evidence="2" id="KW-1185">Reference proteome</keyword>
<protein>
    <submittedName>
        <fullName evidence="1">Uncharacterized protein</fullName>
    </submittedName>
</protein>
<organism evidence="1 2">
    <name type="scientific">Persea americana</name>
    <name type="common">Avocado</name>
    <dbReference type="NCBI Taxonomy" id="3435"/>
    <lineage>
        <taxon>Eukaryota</taxon>
        <taxon>Viridiplantae</taxon>
        <taxon>Streptophyta</taxon>
        <taxon>Embryophyta</taxon>
        <taxon>Tracheophyta</taxon>
        <taxon>Spermatophyta</taxon>
        <taxon>Magnoliopsida</taxon>
        <taxon>Magnoliidae</taxon>
        <taxon>Laurales</taxon>
        <taxon>Lauraceae</taxon>
        <taxon>Persea</taxon>
    </lineage>
</organism>
<dbReference type="EMBL" id="CM056811">
    <property type="protein sequence ID" value="KAJ8638518.1"/>
    <property type="molecule type" value="Genomic_DNA"/>
</dbReference>
<accession>A0ACC2LZ85</accession>